<evidence type="ECO:0000313" key="2">
    <source>
        <dbReference type="Proteomes" id="UP001157502"/>
    </source>
</evidence>
<name>A0ACC2GZF4_DALPE</name>
<comment type="caution">
    <text evidence="1">The sequence shown here is derived from an EMBL/GenBank/DDBJ whole genome shotgun (WGS) entry which is preliminary data.</text>
</comment>
<proteinExistence type="predicted"/>
<dbReference type="EMBL" id="CM055734">
    <property type="protein sequence ID" value="KAJ8008947.1"/>
    <property type="molecule type" value="Genomic_DNA"/>
</dbReference>
<organism evidence="1 2">
    <name type="scientific">Dallia pectoralis</name>
    <name type="common">Alaska blackfish</name>
    <dbReference type="NCBI Taxonomy" id="75939"/>
    <lineage>
        <taxon>Eukaryota</taxon>
        <taxon>Metazoa</taxon>
        <taxon>Chordata</taxon>
        <taxon>Craniata</taxon>
        <taxon>Vertebrata</taxon>
        <taxon>Euteleostomi</taxon>
        <taxon>Actinopterygii</taxon>
        <taxon>Neopterygii</taxon>
        <taxon>Teleostei</taxon>
        <taxon>Protacanthopterygii</taxon>
        <taxon>Esociformes</taxon>
        <taxon>Umbridae</taxon>
        <taxon>Dallia</taxon>
    </lineage>
</organism>
<gene>
    <name evidence="1" type="ORF">DPEC_G00083700</name>
</gene>
<reference evidence="1" key="1">
    <citation type="submission" date="2021-05" db="EMBL/GenBank/DDBJ databases">
        <authorList>
            <person name="Pan Q."/>
            <person name="Jouanno E."/>
            <person name="Zahm M."/>
            <person name="Klopp C."/>
            <person name="Cabau C."/>
            <person name="Louis A."/>
            <person name="Berthelot C."/>
            <person name="Parey E."/>
            <person name="Roest Crollius H."/>
            <person name="Montfort J."/>
            <person name="Robinson-Rechavi M."/>
            <person name="Bouchez O."/>
            <person name="Lampietro C."/>
            <person name="Lopez Roques C."/>
            <person name="Donnadieu C."/>
            <person name="Postlethwait J."/>
            <person name="Bobe J."/>
            <person name="Dillon D."/>
            <person name="Chandos A."/>
            <person name="von Hippel F."/>
            <person name="Guiguen Y."/>
        </authorList>
    </citation>
    <scope>NUCLEOTIDE SEQUENCE</scope>
    <source>
        <strain evidence="1">YG-Jan2019</strain>
    </source>
</reference>
<evidence type="ECO:0000313" key="1">
    <source>
        <dbReference type="EMBL" id="KAJ8008947.1"/>
    </source>
</evidence>
<keyword evidence="2" id="KW-1185">Reference proteome</keyword>
<dbReference type="Proteomes" id="UP001157502">
    <property type="component" value="Chromosome 7"/>
</dbReference>
<sequence length="129" mass="14408">MFSRRGLALINMDDKRRGQSSQLTMLLEPCPITGRLPSGPRSRDMTPRWGWTEGLGWMSGAEPQQQPYRPVDARPPWGVPNGAYIDPGPGAPTMGLMGKAALTPGKRRKTQTILFYLLERVHKPPHYTP</sequence>
<accession>A0ACC2GZF4</accession>
<protein>
    <submittedName>
        <fullName evidence="1">Uncharacterized protein</fullName>
    </submittedName>
</protein>